<dbReference type="EMBL" id="JAUQUB010000001">
    <property type="protein sequence ID" value="MDO7882043.1"/>
    <property type="molecule type" value="Genomic_DNA"/>
</dbReference>
<comment type="caution">
    <text evidence="2">The sequence shown here is derived from an EMBL/GenBank/DDBJ whole genome shotgun (WGS) entry which is preliminary data.</text>
</comment>
<dbReference type="Proteomes" id="UP001241072">
    <property type="component" value="Unassembled WGS sequence"/>
</dbReference>
<feature type="domain" description="AbiEi antitoxin C-terminal" evidence="1">
    <location>
        <begin position="54"/>
        <end position="175"/>
    </location>
</feature>
<name>A0ABT9BM00_9MICO</name>
<protein>
    <submittedName>
        <fullName evidence="2">Type IV toxin-antitoxin system AbiEi family antitoxin</fullName>
    </submittedName>
</protein>
<dbReference type="InterPro" id="IPR018547">
    <property type="entry name" value="AbiEi_C"/>
</dbReference>
<keyword evidence="3" id="KW-1185">Reference proteome</keyword>
<sequence>MARLPAVLSTDDLPLAELSALRCDGVLVRVGSCYTPVDQPDGTGIRAIAAAHGMHERMIAERMTAAWIWGARDEAPTPHQFCTDLGARVSHQVRPWLELREVVLSPMDIAMVGDLAVTTPARTLADLARFQPEWGPLEQSIAERLSALADDPGAVREDLERTKLPHKNRAMARLGISPS</sequence>
<gene>
    <name evidence="2" type="ORF">Q5716_07350</name>
</gene>
<dbReference type="RefSeq" id="WP_305002429.1">
    <property type="nucleotide sequence ID" value="NZ_JAUQUB010000001.1"/>
</dbReference>
<reference evidence="2 3" key="1">
    <citation type="submission" date="2023-07" db="EMBL/GenBank/DDBJ databases">
        <title>Protaetiibacter sp. nov WY-16 isolated from soil.</title>
        <authorList>
            <person name="Liu B."/>
            <person name="Wan Y."/>
        </authorList>
    </citation>
    <scope>NUCLEOTIDE SEQUENCE [LARGE SCALE GENOMIC DNA]</scope>
    <source>
        <strain evidence="2 3">WY-16</strain>
    </source>
</reference>
<evidence type="ECO:0000259" key="1">
    <source>
        <dbReference type="Pfam" id="PF09407"/>
    </source>
</evidence>
<evidence type="ECO:0000313" key="3">
    <source>
        <dbReference type="Proteomes" id="UP001241072"/>
    </source>
</evidence>
<evidence type="ECO:0000313" key="2">
    <source>
        <dbReference type="EMBL" id="MDO7882043.1"/>
    </source>
</evidence>
<accession>A0ABT9BM00</accession>
<proteinExistence type="predicted"/>
<organism evidence="2 3">
    <name type="scientific">Antiquaquibacter soli</name>
    <dbReference type="NCBI Taxonomy" id="3064523"/>
    <lineage>
        <taxon>Bacteria</taxon>
        <taxon>Bacillati</taxon>
        <taxon>Actinomycetota</taxon>
        <taxon>Actinomycetes</taxon>
        <taxon>Micrococcales</taxon>
        <taxon>Microbacteriaceae</taxon>
        <taxon>Antiquaquibacter</taxon>
    </lineage>
</organism>
<dbReference type="Pfam" id="PF09407">
    <property type="entry name" value="AbiEi_1"/>
    <property type="match status" value="1"/>
</dbReference>